<dbReference type="RefSeq" id="WP_134673218.1">
    <property type="nucleotide sequence ID" value="NZ_CP039383.2"/>
</dbReference>
<keyword evidence="2" id="KW-1185">Reference proteome</keyword>
<evidence type="ECO:0000313" key="1">
    <source>
        <dbReference type="EMBL" id="TKS53834.1"/>
    </source>
</evidence>
<dbReference type="EMBL" id="SPUH01000001">
    <property type="protein sequence ID" value="TKS53834.1"/>
    <property type="molecule type" value="Genomic_DNA"/>
</dbReference>
<name>A0A4Z1R2F7_9GAMM</name>
<comment type="caution">
    <text evidence="1">The sequence shown here is derived from an EMBL/GenBank/DDBJ whole genome shotgun (WGS) entry which is preliminary data.</text>
</comment>
<organism evidence="1 2">
    <name type="scientific">Luteimonas yindakuii</name>
    <dbReference type="NCBI Taxonomy" id="2565782"/>
    <lineage>
        <taxon>Bacteria</taxon>
        <taxon>Pseudomonadati</taxon>
        <taxon>Pseudomonadota</taxon>
        <taxon>Gammaproteobacteria</taxon>
        <taxon>Lysobacterales</taxon>
        <taxon>Lysobacteraceae</taxon>
        <taxon>Luteimonas</taxon>
    </lineage>
</organism>
<dbReference type="Proteomes" id="UP000298681">
    <property type="component" value="Unassembled WGS sequence"/>
</dbReference>
<gene>
    <name evidence="1" type="ORF">E4582_02950</name>
</gene>
<sequence>MASCTASVPDLVTSGDNLYGPRICSQPFVDWAWQVFDFDQGDWDQGFGHHDVCNNRLPLSRALSGIWCLTYSSPNFPRESYDSNILEWGCRFARNNIDELDARCGSGGAFARTQWGPIVDNWTQLFLPFFYDQGVSRRAGTLLHEARHADGKGHDRGNNDSSWEYNGAWRWHVAWLAWFAAEGRHTSAAMRTQARQRANNILNGNFDTHPGFNV</sequence>
<evidence type="ECO:0000313" key="2">
    <source>
        <dbReference type="Proteomes" id="UP000298681"/>
    </source>
</evidence>
<reference evidence="1 2" key="1">
    <citation type="submission" date="2019-01" db="EMBL/GenBank/DDBJ databases">
        <authorList>
            <person name="Zhang S."/>
        </authorList>
    </citation>
    <scope>NUCLEOTIDE SEQUENCE [LARGE SCALE GENOMIC DNA]</scope>
    <source>
        <strain evidence="1 2">1626</strain>
    </source>
</reference>
<proteinExistence type="predicted"/>
<protein>
    <submittedName>
        <fullName evidence="1">Uncharacterized protein</fullName>
    </submittedName>
</protein>
<accession>A0A4Z1R2F7</accession>
<dbReference type="AlphaFoldDB" id="A0A4Z1R2F7"/>
<dbReference type="OrthoDB" id="1159483at2"/>